<dbReference type="GO" id="GO:0030170">
    <property type="term" value="F:pyridoxal phosphate binding"/>
    <property type="evidence" value="ECO:0007669"/>
    <property type="project" value="InterPro"/>
</dbReference>
<protein>
    <recommendedName>
        <fullName evidence="7">Cystathionine beta-lyase</fullName>
    </recommendedName>
</protein>
<evidence type="ECO:0000313" key="6">
    <source>
        <dbReference type="EMBL" id="SVD65595.1"/>
    </source>
</evidence>
<dbReference type="InterPro" id="IPR006233">
    <property type="entry name" value="Cys_b_lyase_bac"/>
</dbReference>
<keyword evidence="4" id="KW-0456">Lyase</keyword>
<comment type="similarity">
    <text evidence="2">Belongs to the trans-sulfuration enzymes family.</text>
</comment>
<accession>A0A382X4Q9</accession>
<evidence type="ECO:0000256" key="3">
    <source>
        <dbReference type="ARBA" id="ARBA00022898"/>
    </source>
</evidence>
<dbReference type="GO" id="GO:0019346">
    <property type="term" value="P:transsulfuration"/>
    <property type="evidence" value="ECO:0007669"/>
    <property type="project" value="InterPro"/>
</dbReference>
<dbReference type="Gene3D" id="3.40.640.10">
    <property type="entry name" value="Type I PLP-dependent aspartate aminotransferase-like (Major domain)"/>
    <property type="match status" value="1"/>
</dbReference>
<sequence>MKQDTLIVTAGRDPEANHGAVNPPVYHASTILFPSVAALEASQSHRTDNDTTYYGRFGTPTTFAFQNAVAEIDGGHRAIAVASGKCAILVALTAFLKSGDHLLMVDTAYGPTRALCDGFLTKFGVTTTYYDPLIGARISNLIRSETRVIFTESPGSQTFEIQDIDAIAEAAHSRGCVVLLDNTWATPLFFRPFDHGVDVAI</sequence>
<reference evidence="6" key="1">
    <citation type="submission" date="2018-05" db="EMBL/GenBank/DDBJ databases">
        <authorList>
            <person name="Lanie J.A."/>
            <person name="Ng W.-L."/>
            <person name="Kazmierczak K.M."/>
            <person name="Andrzejewski T.M."/>
            <person name="Davidsen T.M."/>
            <person name="Wayne K.J."/>
            <person name="Tettelin H."/>
            <person name="Glass J.I."/>
            <person name="Rusch D."/>
            <person name="Podicherti R."/>
            <person name="Tsui H.-C.T."/>
            <person name="Winkler M.E."/>
        </authorList>
    </citation>
    <scope>NUCLEOTIDE SEQUENCE</scope>
</reference>
<gene>
    <name evidence="6" type="ORF">METZ01_LOCUS418449</name>
</gene>
<evidence type="ECO:0000256" key="5">
    <source>
        <dbReference type="ARBA" id="ARBA00047517"/>
    </source>
</evidence>
<feature type="non-terminal residue" evidence="6">
    <location>
        <position position="201"/>
    </location>
</feature>
<evidence type="ECO:0000256" key="2">
    <source>
        <dbReference type="ARBA" id="ARBA00009077"/>
    </source>
</evidence>
<dbReference type="InterPro" id="IPR015424">
    <property type="entry name" value="PyrdxlP-dep_Trfase"/>
</dbReference>
<proteinExistence type="inferred from homology"/>
<name>A0A382X4Q9_9ZZZZ</name>
<dbReference type="GO" id="GO:0019450">
    <property type="term" value="P:L-cysteine catabolic process to pyruvate"/>
    <property type="evidence" value="ECO:0007669"/>
    <property type="project" value="TreeGrafter"/>
</dbReference>
<comment type="cofactor">
    <cofactor evidence="1">
        <name>pyridoxal 5'-phosphate</name>
        <dbReference type="ChEBI" id="CHEBI:597326"/>
    </cofactor>
</comment>
<evidence type="ECO:0008006" key="7">
    <source>
        <dbReference type="Google" id="ProtNLM"/>
    </source>
</evidence>
<comment type="catalytic activity">
    <reaction evidence="5">
        <text>L,L-cystathionine + H2O = L-homocysteine + pyruvate + NH4(+)</text>
        <dbReference type="Rhea" id="RHEA:13965"/>
        <dbReference type="ChEBI" id="CHEBI:15361"/>
        <dbReference type="ChEBI" id="CHEBI:15377"/>
        <dbReference type="ChEBI" id="CHEBI:28938"/>
        <dbReference type="ChEBI" id="CHEBI:58161"/>
        <dbReference type="ChEBI" id="CHEBI:58199"/>
    </reaction>
</comment>
<dbReference type="EMBL" id="UINC01164640">
    <property type="protein sequence ID" value="SVD65595.1"/>
    <property type="molecule type" value="Genomic_DNA"/>
</dbReference>
<dbReference type="Pfam" id="PF01053">
    <property type="entry name" value="Cys_Met_Meta_PP"/>
    <property type="match status" value="1"/>
</dbReference>
<dbReference type="PANTHER" id="PTHR43500:SF1">
    <property type="entry name" value="CYSTATHIONINE BETA-LYASE-RELATED"/>
    <property type="match status" value="1"/>
</dbReference>
<organism evidence="6">
    <name type="scientific">marine metagenome</name>
    <dbReference type="NCBI Taxonomy" id="408172"/>
    <lineage>
        <taxon>unclassified sequences</taxon>
        <taxon>metagenomes</taxon>
        <taxon>ecological metagenomes</taxon>
    </lineage>
</organism>
<dbReference type="GO" id="GO:0047804">
    <property type="term" value="F:cysteine-S-conjugate beta-lyase activity"/>
    <property type="evidence" value="ECO:0007669"/>
    <property type="project" value="InterPro"/>
</dbReference>
<dbReference type="InterPro" id="IPR015421">
    <property type="entry name" value="PyrdxlP-dep_Trfase_major"/>
</dbReference>
<evidence type="ECO:0000256" key="1">
    <source>
        <dbReference type="ARBA" id="ARBA00001933"/>
    </source>
</evidence>
<dbReference type="PANTHER" id="PTHR43500">
    <property type="entry name" value="CYSTATHIONINE BETA-LYASE-RELATED"/>
    <property type="match status" value="1"/>
</dbReference>
<evidence type="ECO:0000256" key="4">
    <source>
        <dbReference type="ARBA" id="ARBA00023239"/>
    </source>
</evidence>
<dbReference type="InterPro" id="IPR000277">
    <property type="entry name" value="Cys/Met-Metab_PyrdxlP-dep_enz"/>
</dbReference>
<dbReference type="AlphaFoldDB" id="A0A382X4Q9"/>
<dbReference type="SUPFAM" id="SSF53383">
    <property type="entry name" value="PLP-dependent transferases"/>
    <property type="match status" value="1"/>
</dbReference>
<keyword evidence="3" id="KW-0663">Pyridoxal phosphate</keyword>